<dbReference type="GO" id="GO:0004467">
    <property type="term" value="F:long-chain fatty acid-CoA ligase activity"/>
    <property type="evidence" value="ECO:0007669"/>
    <property type="project" value="TreeGrafter"/>
</dbReference>
<comment type="caution">
    <text evidence="1">The sequence shown here is derived from an EMBL/GenBank/DDBJ whole genome shotgun (WGS) entry which is preliminary data.</text>
</comment>
<feature type="non-terminal residue" evidence="1">
    <location>
        <position position="1"/>
    </location>
</feature>
<reference evidence="1 2" key="1">
    <citation type="journal article" date="2016" name="Nat. Commun.">
        <title>Genomes of cryptic chimpanzee Plasmodium species reveal key evolutionary events leading to human malaria.</title>
        <authorList>
            <person name="Sundararaman S.A."/>
            <person name="Plenderleith L.J."/>
            <person name="Liu W."/>
            <person name="Loy D.E."/>
            <person name="Learn G.H."/>
            <person name="Li Y."/>
            <person name="Shaw K.S."/>
            <person name="Ayouba A."/>
            <person name="Peeters M."/>
            <person name="Speede S."/>
            <person name="Shaw G.M."/>
            <person name="Bushman F.D."/>
            <person name="Brisson D."/>
            <person name="Rayner J.C."/>
            <person name="Sharp P.M."/>
            <person name="Hahn B.H."/>
        </authorList>
    </citation>
    <scope>NUCLEOTIDE SEQUENCE [LARGE SCALE GENOMIC DNA]</scope>
    <source>
        <strain evidence="1 2">SY57</strain>
    </source>
</reference>
<dbReference type="PANTHER" id="PTHR43272:SF3">
    <property type="entry name" value="LONG CHAIN ACYL-COA SYNTHETASE 4"/>
    <property type="match status" value="1"/>
</dbReference>
<dbReference type="Proteomes" id="UP000076359">
    <property type="component" value="Unassembled WGS sequence"/>
</dbReference>
<dbReference type="PANTHER" id="PTHR43272">
    <property type="entry name" value="LONG-CHAIN-FATTY-ACID--COA LIGASE"/>
    <property type="match status" value="1"/>
</dbReference>
<dbReference type="GeneID" id="24533272"/>
<name>A0A151L2K1_PLARE</name>
<dbReference type="KEGG" id="prei:PRSY57_0021700B"/>
<accession>A0A151L2K1</accession>
<dbReference type="AlphaFoldDB" id="A0A151L2K1"/>
<dbReference type="EMBL" id="LVLA01000297">
    <property type="protein sequence ID" value="KYN93087.1"/>
    <property type="molecule type" value="Genomic_DNA"/>
</dbReference>
<dbReference type="GO" id="GO:0016020">
    <property type="term" value="C:membrane"/>
    <property type="evidence" value="ECO:0007669"/>
    <property type="project" value="TreeGrafter"/>
</dbReference>
<dbReference type="GO" id="GO:0005783">
    <property type="term" value="C:endoplasmic reticulum"/>
    <property type="evidence" value="ECO:0007669"/>
    <property type="project" value="TreeGrafter"/>
</dbReference>
<sequence length="100" mass="11644">SKGLVKLSQGEYIETEMLNNIYTQISFINNCVVYGDDSMDGPLAILSVDKDLLFKCLKDDNMLEKTQVSEQNYREKLTDENINNNIFVDYIKEKMMEVYK</sequence>
<proteinExistence type="predicted"/>
<organism evidence="1 2">
    <name type="scientific">Plasmodium reichenowi</name>
    <dbReference type="NCBI Taxonomy" id="5854"/>
    <lineage>
        <taxon>Eukaryota</taxon>
        <taxon>Sar</taxon>
        <taxon>Alveolata</taxon>
        <taxon>Apicomplexa</taxon>
        <taxon>Aconoidasida</taxon>
        <taxon>Haemosporida</taxon>
        <taxon>Plasmodiidae</taxon>
        <taxon>Plasmodium</taxon>
        <taxon>Plasmodium (Laverania)</taxon>
    </lineage>
</organism>
<gene>
    <name evidence="1" type="ORF">PRSY57_0021700B</name>
</gene>
<feature type="non-terminal residue" evidence="1">
    <location>
        <position position="100"/>
    </location>
</feature>
<evidence type="ECO:0000313" key="2">
    <source>
        <dbReference type="Proteomes" id="UP000076359"/>
    </source>
</evidence>
<dbReference type="RefSeq" id="XP_012765069.2">
    <property type="nucleotide sequence ID" value="XM_012909615.2"/>
</dbReference>
<evidence type="ECO:0000313" key="1">
    <source>
        <dbReference type="EMBL" id="KYN93087.1"/>
    </source>
</evidence>
<protein>
    <submittedName>
        <fullName evidence="1">Acyl-CoA synthetase</fullName>
    </submittedName>
</protein>